<accession>A0A9D1MGW4</accession>
<feature type="binding site" evidence="7">
    <location>
        <position position="180"/>
    </location>
    <ligand>
        <name>L-aspartate</name>
        <dbReference type="ChEBI" id="CHEBI:29991"/>
    </ligand>
</feature>
<dbReference type="GO" id="GO:0005524">
    <property type="term" value="F:ATP binding"/>
    <property type="evidence" value="ECO:0007669"/>
    <property type="project" value="UniProtKB-UniRule"/>
</dbReference>
<dbReference type="NCBIfam" id="NF001750">
    <property type="entry name" value="PRK00476.1"/>
    <property type="match status" value="1"/>
</dbReference>
<reference evidence="9" key="2">
    <citation type="journal article" date="2021" name="PeerJ">
        <title>Extensive microbial diversity within the chicken gut microbiome revealed by metagenomics and culture.</title>
        <authorList>
            <person name="Gilroy R."/>
            <person name="Ravi A."/>
            <person name="Getino M."/>
            <person name="Pursley I."/>
            <person name="Horton D.L."/>
            <person name="Alikhan N.F."/>
            <person name="Baker D."/>
            <person name="Gharbi K."/>
            <person name="Hall N."/>
            <person name="Watson M."/>
            <person name="Adriaenssens E.M."/>
            <person name="Foster-Nyarko E."/>
            <person name="Jarju S."/>
            <person name="Secka A."/>
            <person name="Antonio M."/>
            <person name="Oren A."/>
            <person name="Chaudhuri R.R."/>
            <person name="La Ragione R."/>
            <person name="Hildebrand F."/>
            <person name="Pallen M.J."/>
        </authorList>
    </citation>
    <scope>NUCLEOTIDE SEQUENCE</scope>
    <source>
        <strain evidence="9">18911</strain>
    </source>
</reference>
<evidence type="ECO:0000313" key="10">
    <source>
        <dbReference type="Proteomes" id="UP000824094"/>
    </source>
</evidence>
<evidence type="ECO:0000256" key="6">
    <source>
        <dbReference type="ARBA" id="ARBA00023146"/>
    </source>
</evidence>
<feature type="region of interest" description="Aspartate" evidence="7">
    <location>
        <begin position="204"/>
        <end position="207"/>
    </location>
</feature>
<dbReference type="HAMAP" id="MF_00044">
    <property type="entry name" value="Asp_tRNA_synth_type1"/>
    <property type="match status" value="1"/>
</dbReference>
<dbReference type="PANTHER" id="PTHR22594:SF5">
    <property type="entry name" value="ASPARTATE--TRNA LIGASE, MITOCHONDRIAL"/>
    <property type="match status" value="1"/>
</dbReference>
<dbReference type="PANTHER" id="PTHR22594">
    <property type="entry name" value="ASPARTYL/LYSYL-TRNA SYNTHETASE"/>
    <property type="match status" value="1"/>
</dbReference>
<dbReference type="InterPro" id="IPR047090">
    <property type="entry name" value="AspRS_core"/>
</dbReference>
<comment type="subcellular location">
    <subcellularLocation>
        <location evidence="7">Cytoplasm</location>
    </subcellularLocation>
</comment>
<feature type="binding site" evidence="7">
    <location>
        <position position="226"/>
    </location>
    <ligand>
        <name>L-aspartate</name>
        <dbReference type="ChEBI" id="CHEBI:29991"/>
    </ligand>
</feature>
<feature type="binding site" evidence="7">
    <location>
        <position position="488"/>
    </location>
    <ligand>
        <name>ATP</name>
        <dbReference type="ChEBI" id="CHEBI:30616"/>
    </ligand>
</feature>
<keyword evidence="7" id="KW-0963">Cytoplasm</keyword>
<dbReference type="Proteomes" id="UP000824094">
    <property type="component" value="Unassembled WGS sequence"/>
</dbReference>
<dbReference type="EC" id="6.1.1.12" evidence="7"/>
<dbReference type="GO" id="GO:0006422">
    <property type="term" value="P:aspartyl-tRNA aminoacylation"/>
    <property type="evidence" value="ECO:0007669"/>
    <property type="project" value="UniProtKB-UniRule"/>
</dbReference>
<dbReference type="GO" id="GO:0004815">
    <property type="term" value="F:aspartate-tRNA ligase activity"/>
    <property type="evidence" value="ECO:0007669"/>
    <property type="project" value="UniProtKB-UniRule"/>
</dbReference>
<evidence type="ECO:0000256" key="5">
    <source>
        <dbReference type="ARBA" id="ARBA00022917"/>
    </source>
</evidence>
<dbReference type="Gene3D" id="3.30.1360.30">
    <property type="entry name" value="GAD-like domain"/>
    <property type="match status" value="1"/>
</dbReference>
<evidence type="ECO:0000256" key="2">
    <source>
        <dbReference type="ARBA" id="ARBA00022598"/>
    </source>
</evidence>
<dbReference type="NCBIfam" id="TIGR00459">
    <property type="entry name" value="aspS_bact"/>
    <property type="match status" value="1"/>
</dbReference>
<evidence type="ECO:0000256" key="4">
    <source>
        <dbReference type="ARBA" id="ARBA00022840"/>
    </source>
</evidence>
<dbReference type="InterPro" id="IPR047089">
    <property type="entry name" value="Asp-tRNA-ligase_1_N"/>
</dbReference>
<comment type="caution">
    <text evidence="9">The sequence shown here is derived from an EMBL/GenBank/DDBJ whole genome shotgun (WGS) entry which is preliminary data.</text>
</comment>
<feature type="binding site" evidence="7">
    <location>
        <begin position="540"/>
        <end position="543"/>
    </location>
    <ligand>
        <name>ATP</name>
        <dbReference type="ChEBI" id="CHEBI:30616"/>
    </ligand>
</feature>
<dbReference type="GO" id="GO:0140096">
    <property type="term" value="F:catalytic activity, acting on a protein"/>
    <property type="evidence" value="ECO:0007669"/>
    <property type="project" value="UniProtKB-ARBA"/>
</dbReference>
<comment type="caution">
    <text evidence="7">Lacks conserved residue(s) required for the propagation of feature annotation.</text>
</comment>
<feature type="binding site" evidence="7">
    <location>
        <position position="235"/>
    </location>
    <ligand>
        <name>ATP</name>
        <dbReference type="ChEBI" id="CHEBI:30616"/>
    </ligand>
</feature>
<dbReference type="InterPro" id="IPR006195">
    <property type="entry name" value="aa-tRNA-synth_II"/>
</dbReference>
<comment type="similarity">
    <text evidence="1 7">Belongs to the class-II aminoacyl-tRNA synthetase family. Type 1 subfamily.</text>
</comment>
<sequence>MSKITSKRTKMCGEFTVSDVGKHVTVYGFVAKYRNLGSIIFVDLRDRTGILQLNFDSGKSAELFDEAAVIRNEYVIKATGTVRRRGEKNVNPNMATGEIELEADAVEILSSAETPPFAISDLANVGENLRLKYRYLDLRRPALQNILVTRAKIVATTYQYLSKHGFMNIETPFLGKSTPEGARDYLVPSRVHPGTFYALPQSPQLYKQLLMIAGFDRYFQVVKCFRDEDLRANRQPEFTQIDLEMSYAEKPDDVMKEAEGLIREIFKNTLGMTLPRKFRRMKYAEAMSRFGSDKPDTRFGLEIHDVTKLVKKCGFSVFENATKRGMSVRAINAKGFASMTRKEIDSMQEVVREYGAKGLAYIAVKEDGITSPIKKFFADETFNALIDAMNGEKGDIIFFVADKDKTVFAALGALRLHIAKKYGLIDENSYDILWITDFPLYEYDEEEHRLNAMHHPFTSPVHADLKYLDKNPLKVRAMAYDLVINGQEAGGGSIRIHTPSLQRKMFEKISLTEQDINERFGFFVEAFNYGVPPHGGLAFGLDRLTMLITKTDNIKDVIAFPKNQSAVGLMEDCPSQVEQKQLDELEIAVGGKK</sequence>
<keyword evidence="2 7" id="KW-0436">Ligase</keyword>
<dbReference type="CDD" id="cd00777">
    <property type="entry name" value="AspRS_core"/>
    <property type="match status" value="1"/>
</dbReference>
<feature type="binding site" evidence="7">
    <location>
        <position position="495"/>
    </location>
    <ligand>
        <name>L-aspartate</name>
        <dbReference type="ChEBI" id="CHEBI:29991"/>
    </ligand>
</feature>
<comment type="function">
    <text evidence="7">Catalyzes the attachment of L-aspartate to tRNA(Asp) in a two-step reaction: L-aspartate is first activated by ATP to form Asp-AMP and then transferred to the acceptor end of tRNA(Asp).</text>
</comment>
<dbReference type="InterPro" id="IPR029351">
    <property type="entry name" value="GAD_dom"/>
</dbReference>
<comment type="catalytic activity">
    <reaction evidence="7">
        <text>tRNA(Asp) + L-aspartate + ATP = L-aspartyl-tRNA(Asp) + AMP + diphosphate</text>
        <dbReference type="Rhea" id="RHEA:19649"/>
        <dbReference type="Rhea" id="RHEA-COMP:9660"/>
        <dbReference type="Rhea" id="RHEA-COMP:9678"/>
        <dbReference type="ChEBI" id="CHEBI:29991"/>
        <dbReference type="ChEBI" id="CHEBI:30616"/>
        <dbReference type="ChEBI" id="CHEBI:33019"/>
        <dbReference type="ChEBI" id="CHEBI:78442"/>
        <dbReference type="ChEBI" id="CHEBI:78516"/>
        <dbReference type="ChEBI" id="CHEBI:456215"/>
        <dbReference type="EC" id="6.1.1.12"/>
    </reaction>
</comment>
<feature type="binding site" evidence="7">
    <location>
        <position position="454"/>
    </location>
    <ligand>
        <name>L-aspartate</name>
        <dbReference type="ChEBI" id="CHEBI:29991"/>
    </ligand>
</feature>
<protein>
    <recommendedName>
        <fullName evidence="7">Aspartate--tRNA ligase</fullName>
        <ecNumber evidence="7">6.1.1.12</ecNumber>
    </recommendedName>
    <alternativeName>
        <fullName evidence="7">Aspartyl-tRNA synthetase</fullName>
        <shortName evidence="7">AspRS</shortName>
    </alternativeName>
</protein>
<dbReference type="GO" id="GO:0003676">
    <property type="term" value="F:nucleic acid binding"/>
    <property type="evidence" value="ECO:0007669"/>
    <property type="project" value="InterPro"/>
</dbReference>
<dbReference type="InterPro" id="IPR045864">
    <property type="entry name" value="aa-tRNA-synth_II/BPL/LPL"/>
</dbReference>
<proteinExistence type="inferred from homology"/>
<dbReference type="CDD" id="cd04317">
    <property type="entry name" value="EcAspRS_like_N"/>
    <property type="match status" value="1"/>
</dbReference>
<comment type="subunit">
    <text evidence="7">Homodimer.</text>
</comment>
<reference evidence="9" key="1">
    <citation type="submission" date="2020-10" db="EMBL/GenBank/DDBJ databases">
        <authorList>
            <person name="Gilroy R."/>
        </authorList>
    </citation>
    <scope>NUCLEOTIDE SEQUENCE</scope>
    <source>
        <strain evidence="9">18911</strain>
    </source>
</reference>
<dbReference type="SUPFAM" id="SSF50249">
    <property type="entry name" value="Nucleic acid-binding proteins"/>
    <property type="match status" value="1"/>
</dbReference>
<dbReference type="Pfam" id="PF02938">
    <property type="entry name" value="GAD"/>
    <property type="match status" value="1"/>
</dbReference>
<dbReference type="AlphaFoldDB" id="A0A9D1MGW4"/>
<name>A0A9D1MGW4_9FIRM</name>
<dbReference type="InterPro" id="IPR004524">
    <property type="entry name" value="Asp-tRNA-ligase_1"/>
</dbReference>
<dbReference type="InterPro" id="IPR004365">
    <property type="entry name" value="NA-bd_OB_tRNA"/>
</dbReference>
<dbReference type="GO" id="GO:0005737">
    <property type="term" value="C:cytoplasm"/>
    <property type="evidence" value="ECO:0007669"/>
    <property type="project" value="UniProtKB-SubCell"/>
</dbReference>
<feature type="domain" description="Aminoacyl-transfer RNA synthetases class-II family profile" evidence="8">
    <location>
        <begin position="150"/>
        <end position="561"/>
    </location>
</feature>
<dbReference type="Gene3D" id="3.30.930.10">
    <property type="entry name" value="Bira Bifunctional Protein, Domain 2"/>
    <property type="match status" value="1"/>
</dbReference>
<evidence type="ECO:0000313" key="9">
    <source>
        <dbReference type="EMBL" id="HIU59864.1"/>
    </source>
</evidence>
<dbReference type="InterPro" id="IPR002312">
    <property type="entry name" value="Asp/Asn-tRNA-synth_IIb"/>
</dbReference>
<dbReference type="GO" id="GO:0016740">
    <property type="term" value="F:transferase activity"/>
    <property type="evidence" value="ECO:0007669"/>
    <property type="project" value="UniProtKB-ARBA"/>
</dbReference>
<dbReference type="InterPro" id="IPR004115">
    <property type="entry name" value="GAD-like_sf"/>
</dbReference>
<evidence type="ECO:0000259" key="8">
    <source>
        <dbReference type="PROSITE" id="PS50862"/>
    </source>
</evidence>
<keyword evidence="3 7" id="KW-0547">Nucleotide-binding</keyword>
<evidence type="ECO:0000256" key="7">
    <source>
        <dbReference type="HAMAP-Rule" id="MF_00044"/>
    </source>
</evidence>
<feature type="binding site" evidence="7">
    <location>
        <begin position="226"/>
        <end position="228"/>
    </location>
    <ligand>
        <name>ATP</name>
        <dbReference type="ChEBI" id="CHEBI:30616"/>
    </ligand>
</feature>
<dbReference type="PRINTS" id="PR01042">
    <property type="entry name" value="TRNASYNTHASP"/>
</dbReference>
<dbReference type="Gene3D" id="2.40.50.140">
    <property type="entry name" value="Nucleic acid-binding proteins"/>
    <property type="match status" value="1"/>
</dbReference>
<evidence type="ECO:0000256" key="1">
    <source>
        <dbReference type="ARBA" id="ARBA00006303"/>
    </source>
</evidence>
<dbReference type="EMBL" id="DVNF01000020">
    <property type="protein sequence ID" value="HIU59864.1"/>
    <property type="molecule type" value="Genomic_DNA"/>
</dbReference>
<dbReference type="Pfam" id="PF00152">
    <property type="entry name" value="tRNA-synt_2"/>
    <property type="match status" value="1"/>
</dbReference>
<dbReference type="SUPFAM" id="SSF55261">
    <property type="entry name" value="GAD domain-like"/>
    <property type="match status" value="1"/>
</dbReference>
<dbReference type="PROSITE" id="PS50862">
    <property type="entry name" value="AA_TRNA_LIGASE_II"/>
    <property type="match status" value="1"/>
</dbReference>
<dbReference type="InterPro" id="IPR004364">
    <property type="entry name" value="Aa-tRNA-synt_II"/>
</dbReference>
<dbReference type="InterPro" id="IPR012340">
    <property type="entry name" value="NA-bd_OB-fold"/>
</dbReference>
<keyword evidence="6 7" id="KW-0030">Aminoacyl-tRNA synthetase</keyword>
<evidence type="ECO:0000256" key="3">
    <source>
        <dbReference type="ARBA" id="ARBA00022741"/>
    </source>
</evidence>
<gene>
    <name evidence="7 9" type="primary">aspS</name>
    <name evidence="9" type="ORF">IAB05_00570</name>
</gene>
<dbReference type="SUPFAM" id="SSF55681">
    <property type="entry name" value="Class II aaRS and biotin synthetases"/>
    <property type="match status" value="1"/>
</dbReference>
<dbReference type="Pfam" id="PF01336">
    <property type="entry name" value="tRNA_anti-codon"/>
    <property type="match status" value="1"/>
</dbReference>
<keyword evidence="4 7" id="KW-0067">ATP-binding</keyword>
<organism evidence="9 10">
    <name type="scientific">Candidatus Stercoripulliclostridium merdigallinarum</name>
    <dbReference type="NCBI Taxonomy" id="2840951"/>
    <lineage>
        <taxon>Bacteria</taxon>
        <taxon>Bacillati</taxon>
        <taxon>Bacillota</taxon>
        <taxon>Clostridia</taxon>
        <taxon>Eubacteriales</taxon>
        <taxon>Candidatus Stercoripulliclostridium</taxon>
    </lineage>
</organism>
<keyword evidence="5 7" id="KW-0648">Protein biosynthesis</keyword>